<comment type="caution">
    <text evidence="3">The sequence shown here is derived from an EMBL/GenBank/DDBJ whole genome shotgun (WGS) entry which is preliminary data.</text>
</comment>
<dbReference type="PROSITE" id="PS50022">
    <property type="entry name" value="FA58C_3"/>
    <property type="match status" value="1"/>
</dbReference>
<feature type="non-terminal residue" evidence="3">
    <location>
        <position position="1"/>
    </location>
</feature>
<keyword evidence="1" id="KW-0378">Hydrolase</keyword>
<reference evidence="3" key="1">
    <citation type="submission" date="2019-11" db="EMBL/GenBank/DDBJ databases">
        <title>Characterization of Clostridium perfringens isolates from swine manure treated agricultural soils.</title>
        <authorList>
            <person name="Wushke S.T."/>
        </authorList>
    </citation>
    <scope>NUCLEOTIDE SEQUENCE</scope>
    <source>
        <strain evidence="3">X26</strain>
    </source>
</reference>
<dbReference type="SUPFAM" id="SSF49785">
    <property type="entry name" value="Galactose-binding domain-like"/>
    <property type="match status" value="1"/>
</dbReference>
<name>A0AAW9IHF8_CLOPF</name>
<dbReference type="Pfam" id="PF00754">
    <property type="entry name" value="F5_F8_type_C"/>
    <property type="match status" value="1"/>
</dbReference>
<dbReference type="InterPro" id="IPR000421">
    <property type="entry name" value="FA58C"/>
</dbReference>
<dbReference type="Gene3D" id="2.60.120.260">
    <property type="entry name" value="Galactose-binding domain-like"/>
    <property type="match status" value="1"/>
</dbReference>
<evidence type="ECO:0000259" key="2">
    <source>
        <dbReference type="PROSITE" id="PS50022"/>
    </source>
</evidence>
<dbReference type="EMBL" id="WNVC01000384">
    <property type="protein sequence ID" value="MDZ5000509.1"/>
    <property type="molecule type" value="Genomic_DNA"/>
</dbReference>
<evidence type="ECO:0000313" key="3">
    <source>
        <dbReference type="EMBL" id="MDZ5000509.1"/>
    </source>
</evidence>
<proteinExistence type="predicted"/>
<feature type="non-terminal residue" evidence="3">
    <location>
        <position position="218"/>
    </location>
</feature>
<dbReference type="GO" id="GO:0016798">
    <property type="term" value="F:hydrolase activity, acting on glycosyl bonds"/>
    <property type="evidence" value="ECO:0007669"/>
    <property type="project" value="UniProtKB-KW"/>
</dbReference>
<accession>A0AAW9IHF8</accession>
<dbReference type="InterPro" id="IPR008979">
    <property type="entry name" value="Galactose-bd-like_sf"/>
</dbReference>
<organism evidence="3 4">
    <name type="scientific">Clostridium perfringens</name>
    <dbReference type="NCBI Taxonomy" id="1502"/>
    <lineage>
        <taxon>Bacteria</taxon>
        <taxon>Bacillati</taxon>
        <taxon>Bacillota</taxon>
        <taxon>Clostridia</taxon>
        <taxon>Eubacteriales</taxon>
        <taxon>Clostridiaceae</taxon>
        <taxon>Clostridium</taxon>
    </lineage>
</organism>
<keyword evidence="1" id="KW-0326">Glycosidase</keyword>
<feature type="domain" description="F5/8 type C" evidence="2">
    <location>
        <begin position="26"/>
        <end position="119"/>
    </location>
</feature>
<sequence>DSIISATEGWASLYEFRVVPDRDAEPVEPGEVIQDDVIEEIIASEGSVEGRGAELVRDGDTIIGSGWLSPSPNTFPQTLEVKFKKPQTLLGSAIYWEKDSTKITYDIEVSKDGYNWEKVITGLEETWHDEEPETFKEIQENIMAIRVVMNGKAPVEAALGMAEWILYGYTYEEGEVEPEPEKEFEYASDLEWESAHSDYGSVKKDEAAYNGKLVLNTE</sequence>
<protein>
    <recommendedName>
        <fullName evidence="2">F5/8 type C domain-containing protein</fullName>
    </recommendedName>
</protein>
<dbReference type="AlphaFoldDB" id="A0AAW9IHF8"/>
<gene>
    <name evidence="3" type="ORF">GNF79_15820</name>
</gene>
<dbReference type="RefSeq" id="WP_322458774.1">
    <property type="nucleotide sequence ID" value="NZ_WNVC01000384.1"/>
</dbReference>
<evidence type="ECO:0000313" key="4">
    <source>
        <dbReference type="Proteomes" id="UP001291306"/>
    </source>
</evidence>
<evidence type="ECO:0000256" key="1">
    <source>
        <dbReference type="ARBA" id="ARBA00023295"/>
    </source>
</evidence>
<dbReference type="Proteomes" id="UP001291306">
    <property type="component" value="Unassembled WGS sequence"/>
</dbReference>